<protein>
    <recommendedName>
        <fullName evidence="4 5">Large ribosomal subunit protein bL32</fullName>
    </recommendedName>
</protein>
<dbReference type="Pfam" id="PF01783">
    <property type="entry name" value="Ribosomal_L32p"/>
    <property type="match status" value="1"/>
</dbReference>
<keyword evidence="3 5" id="KW-0687">Ribonucleoprotein</keyword>
<keyword evidence="2 5" id="KW-0689">Ribosomal protein</keyword>
<comment type="similarity">
    <text evidence="1 5">Belongs to the bacterial ribosomal protein bL32 family.</text>
</comment>
<dbReference type="HAMAP" id="MF_00340">
    <property type="entry name" value="Ribosomal_bL32"/>
    <property type="match status" value="1"/>
</dbReference>
<dbReference type="InterPro" id="IPR002677">
    <property type="entry name" value="Ribosomal_bL32"/>
</dbReference>
<evidence type="ECO:0000313" key="6">
    <source>
        <dbReference type="EMBL" id="QUC09429.1"/>
    </source>
</evidence>
<keyword evidence="7" id="KW-1185">Reference proteome</keyword>
<evidence type="ECO:0000313" key="7">
    <source>
        <dbReference type="Proteomes" id="UP000678513"/>
    </source>
</evidence>
<evidence type="ECO:0000256" key="2">
    <source>
        <dbReference type="ARBA" id="ARBA00022980"/>
    </source>
</evidence>
<name>A0ABX7Y872_9ACTN</name>
<gene>
    <name evidence="5 6" type="primary">rpmF</name>
    <name evidence="6" type="ORF">J5A65_06895</name>
</gene>
<evidence type="ECO:0000256" key="3">
    <source>
        <dbReference type="ARBA" id="ARBA00023274"/>
    </source>
</evidence>
<proteinExistence type="inferred from homology"/>
<dbReference type="InterPro" id="IPR011332">
    <property type="entry name" value="Ribosomal_zn-bd"/>
</dbReference>
<accession>A0ABX7Y872</accession>
<dbReference type="EMBL" id="CP072384">
    <property type="protein sequence ID" value="QUC09429.1"/>
    <property type="molecule type" value="Genomic_DNA"/>
</dbReference>
<dbReference type="RefSeq" id="WP_212327003.1">
    <property type="nucleotide sequence ID" value="NZ_AP024463.1"/>
</dbReference>
<dbReference type="SUPFAM" id="SSF57829">
    <property type="entry name" value="Zn-binding ribosomal proteins"/>
    <property type="match status" value="1"/>
</dbReference>
<dbReference type="Proteomes" id="UP000678513">
    <property type="component" value="Chromosome"/>
</dbReference>
<sequence>MAVPKRRKSRSNTRSRRAQWKASLTDLVPIRIAGETFKVPRRLVRAYSSGMLSVDDLRH</sequence>
<dbReference type="GO" id="GO:0005840">
    <property type="term" value="C:ribosome"/>
    <property type="evidence" value="ECO:0007669"/>
    <property type="project" value="UniProtKB-KW"/>
</dbReference>
<evidence type="ECO:0000256" key="1">
    <source>
        <dbReference type="ARBA" id="ARBA00008560"/>
    </source>
</evidence>
<reference evidence="6 7" key="1">
    <citation type="submission" date="2021-03" db="EMBL/GenBank/DDBJ databases">
        <title>Human Oral Microbial Genomes.</title>
        <authorList>
            <person name="Johnston C.D."/>
            <person name="Chen T."/>
            <person name="Dewhirst F.E."/>
        </authorList>
    </citation>
    <scope>NUCLEOTIDE SEQUENCE [LARGE SCALE GENOMIC DNA]</scope>
    <source>
        <strain evidence="6 7">DSMZ 100122</strain>
    </source>
</reference>
<evidence type="ECO:0000256" key="5">
    <source>
        <dbReference type="HAMAP-Rule" id="MF_00340"/>
    </source>
</evidence>
<evidence type="ECO:0000256" key="4">
    <source>
        <dbReference type="ARBA" id="ARBA00035178"/>
    </source>
</evidence>
<organism evidence="6 7">
    <name type="scientific">Arachnia rubra</name>
    <dbReference type="NCBI Taxonomy" id="1547448"/>
    <lineage>
        <taxon>Bacteria</taxon>
        <taxon>Bacillati</taxon>
        <taxon>Actinomycetota</taxon>
        <taxon>Actinomycetes</taxon>
        <taxon>Propionibacteriales</taxon>
        <taxon>Propionibacteriaceae</taxon>
        <taxon>Arachnia</taxon>
    </lineage>
</organism>
<dbReference type="NCBIfam" id="TIGR01031">
    <property type="entry name" value="rpmF_bact"/>
    <property type="match status" value="1"/>
</dbReference>